<dbReference type="EMBL" id="MU268861">
    <property type="protein sequence ID" value="KAH7903611.1"/>
    <property type="molecule type" value="Genomic_DNA"/>
</dbReference>
<organism evidence="1 2">
    <name type="scientific">Hygrophoropsis aurantiaca</name>
    <dbReference type="NCBI Taxonomy" id="72124"/>
    <lineage>
        <taxon>Eukaryota</taxon>
        <taxon>Fungi</taxon>
        <taxon>Dikarya</taxon>
        <taxon>Basidiomycota</taxon>
        <taxon>Agaricomycotina</taxon>
        <taxon>Agaricomycetes</taxon>
        <taxon>Agaricomycetidae</taxon>
        <taxon>Boletales</taxon>
        <taxon>Coniophorineae</taxon>
        <taxon>Hygrophoropsidaceae</taxon>
        <taxon>Hygrophoropsis</taxon>
    </lineage>
</organism>
<name>A0ACB7ZRB2_9AGAM</name>
<accession>A0ACB7ZRB2</accession>
<evidence type="ECO:0000313" key="2">
    <source>
        <dbReference type="Proteomes" id="UP000790377"/>
    </source>
</evidence>
<evidence type="ECO:0000313" key="1">
    <source>
        <dbReference type="EMBL" id="KAH7903611.1"/>
    </source>
</evidence>
<sequence length="617" mass="67782">MSTSAPPKLEEDSAPRLPAKVFQGHSKGVTSVAYFSDGSRIASGSFDGTIRIWDVEDGTEETLETDSGVDTTVVIPPNGRTLVIGGQDQVFMWDLASRKMMWETEEGEVDGWKVAISPDGKLVAASHGDEIELLEGEYGKPIRERLQLGEEEPASCLAFSPDGTQLVVGSTDGKVRVFNVATGETVVGPIDAHTLDVSAAVFTFDGKQIITSSYDNAIRVWDTTTGHEVGDPMLGHENYINQSALISDGRRLASAADDGTVRVWDLNTRRQLGGSLQAQEKLAFFSVTGSPNGHHIVAGDEKGNIYLWDIPPLENTFKNPRPPFLPQAASRFQKVSYCLHLCQLMSDLSSLQTASRSRPHSLSSSLLDLPAGSIPSNTPKLNHRSRSDFFDIDSSLDLPTLGRPPKSAHKHSGENVDELTKARDKRNEPYETQPHQIDTGEIAPSQAVNSQPRPRRQRRSRRSEEIGMIAPAPGYDRYHSATEEYWYDPQNPPLIDRICFCMCFGVPKDDDNISNADADPASETNRAPPNTQAGPSQPTLVTGIHTSTPKGVLGRLWRRVSNLARRSARTAGQLQHESHELQNMVHATPQPSPHSPMIFPRSMLDRDLPPIPKERQQ</sequence>
<dbReference type="Proteomes" id="UP000790377">
    <property type="component" value="Unassembled WGS sequence"/>
</dbReference>
<protein>
    <submittedName>
        <fullName evidence="1">Quinon protein alcohol dehydrogenase-like superfamily</fullName>
    </submittedName>
</protein>
<comment type="caution">
    <text evidence="1">The sequence shown here is derived from an EMBL/GenBank/DDBJ whole genome shotgun (WGS) entry which is preliminary data.</text>
</comment>
<gene>
    <name evidence="1" type="ORF">BJ138DRAFT_1120214</name>
</gene>
<keyword evidence="2" id="KW-1185">Reference proteome</keyword>
<proteinExistence type="predicted"/>
<reference evidence="1" key="1">
    <citation type="journal article" date="2021" name="New Phytol.">
        <title>Evolutionary innovations through gain and loss of genes in the ectomycorrhizal Boletales.</title>
        <authorList>
            <person name="Wu G."/>
            <person name="Miyauchi S."/>
            <person name="Morin E."/>
            <person name="Kuo A."/>
            <person name="Drula E."/>
            <person name="Varga T."/>
            <person name="Kohler A."/>
            <person name="Feng B."/>
            <person name="Cao Y."/>
            <person name="Lipzen A."/>
            <person name="Daum C."/>
            <person name="Hundley H."/>
            <person name="Pangilinan J."/>
            <person name="Johnson J."/>
            <person name="Barry K."/>
            <person name="LaButti K."/>
            <person name="Ng V."/>
            <person name="Ahrendt S."/>
            <person name="Min B."/>
            <person name="Choi I.G."/>
            <person name="Park H."/>
            <person name="Plett J.M."/>
            <person name="Magnuson J."/>
            <person name="Spatafora J.W."/>
            <person name="Nagy L.G."/>
            <person name="Henrissat B."/>
            <person name="Grigoriev I.V."/>
            <person name="Yang Z.L."/>
            <person name="Xu J."/>
            <person name="Martin F.M."/>
        </authorList>
    </citation>
    <scope>NUCLEOTIDE SEQUENCE</scope>
    <source>
        <strain evidence="1">ATCC 28755</strain>
    </source>
</reference>